<organism evidence="10 11">
    <name type="scientific">Racocetra fulgida</name>
    <dbReference type="NCBI Taxonomy" id="60492"/>
    <lineage>
        <taxon>Eukaryota</taxon>
        <taxon>Fungi</taxon>
        <taxon>Fungi incertae sedis</taxon>
        <taxon>Mucoromycota</taxon>
        <taxon>Glomeromycotina</taxon>
        <taxon>Glomeromycetes</taxon>
        <taxon>Diversisporales</taxon>
        <taxon>Gigasporaceae</taxon>
        <taxon>Racocetra</taxon>
    </lineage>
</organism>
<dbReference type="PANTHER" id="PTHR11822">
    <property type="entry name" value="NADP-SPECIFIC ISOCITRATE DEHYDROGENASE"/>
    <property type="match status" value="1"/>
</dbReference>
<dbReference type="PANTHER" id="PTHR11822:SF21">
    <property type="entry name" value="ISOCITRATE DEHYDROGENASE [NADP], MITOCHONDRIAL"/>
    <property type="match status" value="1"/>
</dbReference>
<dbReference type="GO" id="GO:0006739">
    <property type="term" value="P:NADP+ metabolic process"/>
    <property type="evidence" value="ECO:0007669"/>
    <property type="project" value="TreeGrafter"/>
</dbReference>
<dbReference type="GO" id="GO:0006099">
    <property type="term" value="P:tricarboxylic acid cycle"/>
    <property type="evidence" value="ECO:0007669"/>
    <property type="project" value="UniProtKB-KW"/>
</dbReference>
<accession>A0A9N8ZEK8</accession>
<comment type="cofactor">
    <cofactor evidence="1">
        <name>Mn(2+)</name>
        <dbReference type="ChEBI" id="CHEBI:29035"/>
    </cofactor>
</comment>
<protein>
    <submittedName>
        <fullName evidence="10">7880_t:CDS:1</fullName>
    </submittedName>
</protein>
<dbReference type="AlphaFoldDB" id="A0A9N8ZEK8"/>
<evidence type="ECO:0000313" key="10">
    <source>
        <dbReference type="EMBL" id="CAG8494175.1"/>
    </source>
</evidence>
<evidence type="ECO:0000256" key="6">
    <source>
        <dbReference type="ARBA" id="ARBA00022842"/>
    </source>
</evidence>
<name>A0A9N8ZEK8_9GLOM</name>
<evidence type="ECO:0000256" key="3">
    <source>
        <dbReference type="ARBA" id="ARBA00007769"/>
    </source>
</evidence>
<dbReference type="GO" id="GO:0004450">
    <property type="term" value="F:isocitrate dehydrogenase (NADP+) activity"/>
    <property type="evidence" value="ECO:0007669"/>
    <property type="project" value="UniProtKB-EC"/>
</dbReference>
<gene>
    <name evidence="10" type="ORF">RFULGI_LOCUS2125</name>
</gene>
<keyword evidence="7" id="KW-0560">Oxidoreductase</keyword>
<dbReference type="GO" id="GO:0046872">
    <property type="term" value="F:metal ion binding"/>
    <property type="evidence" value="ECO:0007669"/>
    <property type="project" value="UniProtKB-KW"/>
</dbReference>
<evidence type="ECO:0000256" key="7">
    <source>
        <dbReference type="ARBA" id="ARBA00023002"/>
    </source>
</evidence>
<evidence type="ECO:0000313" key="11">
    <source>
        <dbReference type="Proteomes" id="UP000789396"/>
    </source>
</evidence>
<comment type="caution">
    <text evidence="10">The sequence shown here is derived from an EMBL/GenBank/DDBJ whole genome shotgun (WGS) entry which is preliminary data.</text>
</comment>
<dbReference type="Gene3D" id="3.40.718.10">
    <property type="entry name" value="Isopropylmalate Dehydrogenase"/>
    <property type="match status" value="1"/>
</dbReference>
<dbReference type="GO" id="GO:0006102">
    <property type="term" value="P:isocitrate metabolic process"/>
    <property type="evidence" value="ECO:0007669"/>
    <property type="project" value="InterPro"/>
</dbReference>
<dbReference type="GO" id="GO:0005739">
    <property type="term" value="C:mitochondrion"/>
    <property type="evidence" value="ECO:0007669"/>
    <property type="project" value="TreeGrafter"/>
</dbReference>
<keyword evidence="4" id="KW-0816">Tricarboxylic acid cycle</keyword>
<evidence type="ECO:0000256" key="2">
    <source>
        <dbReference type="ARBA" id="ARBA00001946"/>
    </source>
</evidence>
<evidence type="ECO:0000256" key="4">
    <source>
        <dbReference type="ARBA" id="ARBA00022532"/>
    </source>
</evidence>
<evidence type="ECO:0000256" key="9">
    <source>
        <dbReference type="ARBA" id="ARBA00023554"/>
    </source>
</evidence>
<evidence type="ECO:0000256" key="1">
    <source>
        <dbReference type="ARBA" id="ARBA00001936"/>
    </source>
</evidence>
<proteinExistence type="inferred from homology"/>
<reference evidence="10" key="1">
    <citation type="submission" date="2021-06" db="EMBL/GenBank/DDBJ databases">
        <authorList>
            <person name="Kallberg Y."/>
            <person name="Tangrot J."/>
            <person name="Rosling A."/>
        </authorList>
    </citation>
    <scope>NUCLEOTIDE SEQUENCE</scope>
    <source>
        <strain evidence="10">IN212</strain>
    </source>
</reference>
<dbReference type="EMBL" id="CAJVPZ010001522">
    <property type="protein sequence ID" value="CAG8494175.1"/>
    <property type="molecule type" value="Genomic_DNA"/>
</dbReference>
<comment type="catalytic activity">
    <reaction evidence="9">
        <text>D-threo-isocitrate + NADP(+) = 2-oxoglutarate + CO2 + NADPH</text>
        <dbReference type="Rhea" id="RHEA:19629"/>
        <dbReference type="ChEBI" id="CHEBI:15562"/>
        <dbReference type="ChEBI" id="CHEBI:16526"/>
        <dbReference type="ChEBI" id="CHEBI:16810"/>
        <dbReference type="ChEBI" id="CHEBI:57783"/>
        <dbReference type="ChEBI" id="CHEBI:58349"/>
        <dbReference type="EC" id="1.1.1.42"/>
    </reaction>
</comment>
<keyword evidence="6" id="KW-0460">Magnesium</keyword>
<keyword evidence="11" id="KW-1185">Reference proteome</keyword>
<comment type="cofactor">
    <cofactor evidence="2">
        <name>Mg(2+)</name>
        <dbReference type="ChEBI" id="CHEBI:18420"/>
    </cofactor>
</comment>
<comment type="similarity">
    <text evidence="3">Belongs to the isocitrate and isopropylmalate dehydrogenases family.</text>
</comment>
<dbReference type="OrthoDB" id="248923at2759"/>
<dbReference type="InterPro" id="IPR004790">
    <property type="entry name" value="Isocitrate_DH_NADP"/>
</dbReference>
<evidence type="ECO:0000256" key="8">
    <source>
        <dbReference type="ARBA" id="ARBA00023211"/>
    </source>
</evidence>
<sequence>MTSVLVTPDGKTMEAEAAHGIDFIAALDDHQELLKFSQDLERACIETVDVSGKMTKDLALALHGNE</sequence>
<evidence type="ECO:0000256" key="5">
    <source>
        <dbReference type="ARBA" id="ARBA00022723"/>
    </source>
</evidence>
<dbReference type="Proteomes" id="UP000789396">
    <property type="component" value="Unassembled WGS sequence"/>
</dbReference>
<dbReference type="SUPFAM" id="SSF53659">
    <property type="entry name" value="Isocitrate/Isopropylmalate dehydrogenase-like"/>
    <property type="match status" value="1"/>
</dbReference>
<keyword evidence="5" id="KW-0479">Metal-binding</keyword>
<keyword evidence="8" id="KW-0464">Manganese</keyword>